<dbReference type="Gene3D" id="3.30.70.1230">
    <property type="entry name" value="Nucleotide cyclase"/>
    <property type="match status" value="1"/>
</dbReference>
<dbReference type="InterPro" id="IPR029787">
    <property type="entry name" value="Nucleotide_cyclase"/>
</dbReference>
<comment type="caution">
    <text evidence="2">The sequence shown here is derived from an EMBL/GenBank/DDBJ whole genome shotgun (WGS) entry which is preliminary data.</text>
</comment>
<keyword evidence="3" id="KW-1185">Reference proteome</keyword>
<proteinExistence type="predicted"/>
<dbReference type="SUPFAM" id="SSF55073">
    <property type="entry name" value="Nucleotide cyclase"/>
    <property type="match status" value="1"/>
</dbReference>
<dbReference type="InterPro" id="IPR053159">
    <property type="entry name" value="Hybrid_Histidine_Kinase"/>
</dbReference>
<dbReference type="Pfam" id="PF13191">
    <property type="entry name" value="AAA_16"/>
    <property type="match status" value="1"/>
</dbReference>
<dbReference type="InterPro" id="IPR027417">
    <property type="entry name" value="P-loop_NTPase"/>
</dbReference>
<dbReference type="InterPro" id="IPR001054">
    <property type="entry name" value="A/G_cyclase"/>
</dbReference>
<reference evidence="3" key="1">
    <citation type="journal article" date="2019" name="Int. J. Syst. Evol. Microbiol.">
        <title>The Global Catalogue of Microorganisms (GCM) 10K type strain sequencing project: providing services to taxonomists for standard genome sequencing and annotation.</title>
        <authorList>
            <consortium name="The Broad Institute Genomics Platform"/>
            <consortium name="The Broad Institute Genome Sequencing Center for Infectious Disease"/>
            <person name="Wu L."/>
            <person name="Ma J."/>
        </authorList>
    </citation>
    <scope>NUCLEOTIDE SEQUENCE [LARGE SCALE GENOMIC DNA]</scope>
    <source>
        <strain evidence="3">JCM 18303</strain>
    </source>
</reference>
<evidence type="ECO:0000313" key="3">
    <source>
        <dbReference type="Proteomes" id="UP001428817"/>
    </source>
</evidence>
<dbReference type="Pfam" id="PF00211">
    <property type="entry name" value="Guanylate_cyc"/>
    <property type="match status" value="1"/>
</dbReference>
<dbReference type="SUPFAM" id="SSF55781">
    <property type="entry name" value="GAF domain-like"/>
    <property type="match status" value="1"/>
</dbReference>
<dbReference type="InterPro" id="IPR041664">
    <property type="entry name" value="AAA_16"/>
</dbReference>
<name>A0ABP9RGQ8_9PSEU</name>
<feature type="domain" description="Guanylate cyclase" evidence="1">
    <location>
        <begin position="1177"/>
        <end position="1303"/>
    </location>
</feature>
<sequence>MTASVELDGPLVGRRTELAQLTAAMAAADRRGGELVLVGGAPGMGKSTLVRAFGAAVREHGGLFGYGRFSGGVRTPYAAVAQALGELVAAMAGAAPAERDRWQADVVRGLSPAGAGELAGLVPGLGELLGGPSPANGSGGAPDPRHRLCRAVGLLLAATANYRPVALAIDDLHLADRDSLQLLSELLAAPTRNLLLIGTYRSGEFDPGTWSAPSDRPPIDLGPLSAGELESLLDVVCGRSPELPAVAGEFQLRTGGNPLRVHQLLGRARRAGALEQGDSTAWDLATLTALATGEDDDEFFARAVGQLAPPERAVLGELACIGGEFELELAVDAAGRPPDEVARVIWAAMDARLLTAVDRRGRALNPVIGRDVRYRFSHDRVAEAAAVGLPEETRLGVHRRIGLWLIERDEDRLFEAARHLASGGPCRDGEGPRFAEVQLRAAELARRQASFPLALEHAMAGLALLAQGGRPEHPEHPELARRLLLGAAEAAYQVGDSALLVELLERARTRLAEPVDRAALALLQVRGLVAEHRLQDALAAGLAVLAELGHAVPRRSGRPRAAAELVRLRLAMRRWPDQRLLELPRCADPVLDQVHLILDQLRNISFRVAPESFPLIVGKELDLTLTTGLGPSSPVSLASYGLLLVASGDHAGAQRFGEVALRLAERPEFLDTLPRVQFLRLNFIRHWQRPLHEGLGEVREAYRRALDGGDREYAALLAAVLLYQSVCVGRPMAEVDAMARAMVPEIQSELMPALLCRSTQQLCLNLMGRTADPLLLAGESGYDERVVLPVAQRENDVVGLSAAAVTRLVLHYWCEDYAGAVRLAEETGRYLAGLTGTVNMQVFHLFNALSRIRVAPGERATARAVRRALAAMRRWASDAPGNYAAPYELLAGTWARARGAVGRAERHLDRAIALAEEYQLPVFAAAAHEEAGALYARTGRASLSRIMVRSAYEGWISLGVLARGARMEQAHPWLLGRDLMRPSSATPDPAALHRLAQALAEAQTMRALAEVLLRTVADTTGAERVLLFLGEADRPVVTAVCRGGVVTMVAPGSAAPDHDPSPLVEAARTGRPALAAGALVVPILARESMVGAVYAEHGEPQRAFGLAHREALRTACAYAAAPLVNLEMEGRLLRADEQRRSLVDAQSRFISPTLLRMLDLDDLSRVRHGHRVERRMTVLVSDIRGYTGLLEGMSVSEASDLVTGFLRAVELPIIANNGLVQDMRGDEVLAVFDTGPDDAVRAGLAMLRSLREHNRERVGRGSRELRVGIGVNTGPVALAMVGGVNRMALAVIGDSVNLASRLEGATKRYQVSLVIGDQTYAELAEPERFHIRRMERVMVVNRARPVTVYEVFDEDPESVRAAKNAARGAFDEAFARFDAGDVAGARDAFERCRELLPGDQVAPLHLAHCAAMLCGEVVPGEPVSLGQK</sequence>
<evidence type="ECO:0000259" key="1">
    <source>
        <dbReference type="PROSITE" id="PS50125"/>
    </source>
</evidence>
<evidence type="ECO:0000313" key="2">
    <source>
        <dbReference type="EMBL" id="GAA5176436.1"/>
    </source>
</evidence>
<dbReference type="PROSITE" id="PS50125">
    <property type="entry name" value="GUANYLATE_CYCLASE_2"/>
    <property type="match status" value="1"/>
</dbReference>
<dbReference type="InterPro" id="IPR029016">
    <property type="entry name" value="GAF-like_dom_sf"/>
</dbReference>
<dbReference type="Proteomes" id="UP001428817">
    <property type="component" value="Unassembled WGS sequence"/>
</dbReference>
<accession>A0ABP9RGQ8</accession>
<dbReference type="PANTHER" id="PTHR43642:SF1">
    <property type="entry name" value="HYBRID SIGNAL TRANSDUCTION HISTIDINE KINASE G"/>
    <property type="match status" value="1"/>
</dbReference>
<dbReference type="Gene3D" id="3.30.450.40">
    <property type="match status" value="1"/>
</dbReference>
<dbReference type="PANTHER" id="PTHR43642">
    <property type="entry name" value="HYBRID SIGNAL TRANSDUCTION HISTIDINE KINASE G"/>
    <property type="match status" value="1"/>
</dbReference>
<gene>
    <name evidence="2" type="ORF">GCM10023321_84810</name>
</gene>
<dbReference type="CDD" id="cd07302">
    <property type="entry name" value="CHD"/>
    <property type="match status" value="1"/>
</dbReference>
<dbReference type="SUPFAM" id="SSF52540">
    <property type="entry name" value="P-loop containing nucleoside triphosphate hydrolases"/>
    <property type="match status" value="1"/>
</dbReference>
<dbReference type="EMBL" id="BAABJP010000068">
    <property type="protein sequence ID" value="GAA5176436.1"/>
    <property type="molecule type" value="Genomic_DNA"/>
</dbReference>
<organism evidence="2 3">
    <name type="scientific">Pseudonocardia eucalypti</name>
    <dbReference type="NCBI Taxonomy" id="648755"/>
    <lineage>
        <taxon>Bacteria</taxon>
        <taxon>Bacillati</taxon>
        <taxon>Actinomycetota</taxon>
        <taxon>Actinomycetes</taxon>
        <taxon>Pseudonocardiales</taxon>
        <taxon>Pseudonocardiaceae</taxon>
        <taxon>Pseudonocardia</taxon>
    </lineage>
</organism>
<protein>
    <recommendedName>
        <fullName evidence="1">Guanylate cyclase domain-containing protein</fullName>
    </recommendedName>
</protein>
<dbReference type="RefSeq" id="WP_221498796.1">
    <property type="nucleotide sequence ID" value="NZ_BAABJP010000068.1"/>
</dbReference>
<dbReference type="SMART" id="SM00044">
    <property type="entry name" value="CYCc"/>
    <property type="match status" value="1"/>
</dbReference>